<accession>A0A5M9MI73</accession>
<dbReference type="Pfam" id="PF13577">
    <property type="entry name" value="SnoaL_4"/>
    <property type="match status" value="1"/>
</dbReference>
<organism evidence="2 3">
    <name type="scientific">Aspergillus tanneri</name>
    <dbReference type="NCBI Taxonomy" id="1220188"/>
    <lineage>
        <taxon>Eukaryota</taxon>
        <taxon>Fungi</taxon>
        <taxon>Dikarya</taxon>
        <taxon>Ascomycota</taxon>
        <taxon>Pezizomycotina</taxon>
        <taxon>Eurotiomycetes</taxon>
        <taxon>Eurotiomycetidae</taxon>
        <taxon>Eurotiales</taxon>
        <taxon>Aspergillaceae</taxon>
        <taxon>Aspergillus</taxon>
        <taxon>Aspergillus subgen. Circumdati</taxon>
    </lineage>
</organism>
<dbReference type="RefSeq" id="XP_033426052.1">
    <property type="nucleotide sequence ID" value="XM_033570020.1"/>
</dbReference>
<evidence type="ECO:0000313" key="2">
    <source>
        <dbReference type="EMBL" id="KAA8646691.1"/>
    </source>
</evidence>
<reference evidence="2 3" key="1">
    <citation type="submission" date="2019-08" db="EMBL/GenBank/DDBJ databases">
        <title>The genome sequence of a newly discovered highly antifungal drug resistant Aspergillus species, Aspergillus tanneri NIH 1004.</title>
        <authorList>
            <person name="Mounaud S."/>
            <person name="Singh I."/>
            <person name="Joardar V."/>
            <person name="Pakala S."/>
            <person name="Pakala S."/>
            <person name="Venepally P."/>
            <person name="Chung J.K."/>
            <person name="Losada L."/>
            <person name="Nierman W.C."/>
        </authorList>
    </citation>
    <scope>NUCLEOTIDE SEQUENCE [LARGE SCALE GENOMIC DNA]</scope>
    <source>
        <strain evidence="2 3">NIH1004</strain>
    </source>
</reference>
<dbReference type="VEuPathDB" id="FungiDB:EYZ11_010946"/>
<sequence length="233" mass="27094">MVDLHSLPSGSWPSQAIRNNGSDSLALERYKLRELAEGWPCYRDACEWENMMSIFHDDAHIYTTWTGRTHYKDFIAASQQGMDNGAFIMHRCHGSTTDINAEATRAVTKMKTTITQRFQIDGCEVDADADCRFCFFWEKAGGRWGARFVKHWYEKDKLIPVDPRMIPTLDDEKLKEYPTGYRYLAYCQEITMGVKVMLDMPSHRRDGDNLNGQKHDALYWQCKDWVEGRNVDI</sequence>
<dbReference type="AlphaFoldDB" id="A0A5M9MI73"/>
<dbReference type="SUPFAM" id="SSF54427">
    <property type="entry name" value="NTF2-like"/>
    <property type="match status" value="1"/>
</dbReference>
<dbReference type="InterPro" id="IPR032710">
    <property type="entry name" value="NTF2-like_dom_sf"/>
</dbReference>
<dbReference type="EMBL" id="QUQM01000004">
    <property type="protein sequence ID" value="KAA8646691.1"/>
    <property type="molecule type" value="Genomic_DNA"/>
</dbReference>
<dbReference type="Proteomes" id="UP000324241">
    <property type="component" value="Unassembled WGS sequence"/>
</dbReference>
<name>A0A5M9MI73_9EURO</name>
<evidence type="ECO:0000313" key="3">
    <source>
        <dbReference type="Proteomes" id="UP000324241"/>
    </source>
</evidence>
<dbReference type="OrthoDB" id="2533647at2759"/>
<evidence type="ECO:0000259" key="1">
    <source>
        <dbReference type="Pfam" id="PF13577"/>
    </source>
</evidence>
<feature type="domain" description="SnoaL-like" evidence="1">
    <location>
        <begin position="28"/>
        <end position="144"/>
    </location>
</feature>
<dbReference type="Gene3D" id="3.10.450.50">
    <property type="match status" value="1"/>
</dbReference>
<dbReference type="GeneID" id="54328068"/>
<proteinExistence type="predicted"/>
<comment type="caution">
    <text evidence="2">The sequence shown here is derived from an EMBL/GenBank/DDBJ whole genome shotgun (WGS) entry which is preliminary data.</text>
</comment>
<gene>
    <name evidence="2" type="ORF">ATNIH1004_005366</name>
</gene>
<protein>
    <recommendedName>
        <fullName evidence="1">SnoaL-like domain-containing protein</fullName>
    </recommendedName>
</protein>
<dbReference type="InterPro" id="IPR037401">
    <property type="entry name" value="SnoaL-like"/>
</dbReference>